<evidence type="ECO:0000313" key="2">
    <source>
        <dbReference type="EMBL" id="MBI3015778.1"/>
    </source>
</evidence>
<feature type="transmembrane region" description="Helical" evidence="1">
    <location>
        <begin position="36"/>
        <end position="54"/>
    </location>
</feature>
<dbReference type="AlphaFoldDB" id="A0A932GR05"/>
<keyword evidence="1" id="KW-0472">Membrane</keyword>
<proteinExistence type="predicted"/>
<evidence type="ECO:0000313" key="3">
    <source>
        <dbReference type="Proteomes" id="UP000741360"/>
    </source>
</evidence>
<protein>
    <submittedName>
        <fullName evidence="2">Uncharacterized protein</fullName>
    </submittedName>
</protein>
<dbReference type="Proteomes" id="UP000741360">
    <property type="component" value="Unassembled WGS sequence"/>
</dbReference>
<accession>A0A932GR05</accession>
<comment type="caution">
    <text evidence="2">The sequence shown here is derived from an EMBL/GenBank/DDBJ whole genome shotgun (WGS) entry which is preliminary data.</text>
</comment>
<dbReference type="EMBL" id="JACPSX010000234">
    <property type="protein sequence ID" value="MBI3015778.1"/>
    <property type="molecule type" value="Genomic_DNA"/>
</dbReference>
<gene>
    <name evidence="2" type="ORF">HYY65_12145</name>
</gene>
<sequence length="57" mass="6844">MTLPFWFELINWLYRAIYLYIVVMMIWNMFREGTSLAKQIGYALVTVPFLLRVLGLK</sequence>
<keyword evidence="1" id="KW-0812">Transmembrane</keyword>
<feature type="transmembrane region" description="Helical" evidence="1">
    <location>
        <begin position="12"/>
        <end position="30"/>
    </location>
</feature>
<organism evidence="2 3">
    <name type="scientific">Tectimicrobiota bacterium</name>
    <dbReference type="NCBI Taxonomy" id="2528274"/>
    <lineage>
        <taxon>Bacteria</taxon>
        <taxon>Pseudomonadati</taxon>
        <taxon>Nitrospinota/Tectimicrobiota group</taxon>
        <taxon>Candidatus Tectimicrobiota</taxon>
    </lineage>
</organism>
<reference evidence="2" key="1">
    <citation type="submission" date="2020-07" db="EMBL/GenBank/DDBJ databases">
        <title>Huge and variable diversity of episymbiotic CPR bacteria and DPANN archaea in groundwater ecosystems.</title>
        <authorList>
            <person name="He C.Y."/>
            <person name="Keren R."/>
            <person name="Whittaker M."/>
            <person name="Farag I.F."/>
            <person name="Doudna J."/>
            <person name="Cate J.H.D."/>
            <person name="Banfield J.F."/>
        </authorList>
    </citation>
    <scope>NUCLEOTIDE SEQUENCE</scope>
    <source>
        <strain evidence="2">NC_groundwater_717_Ag_S-0.2um_59_8</strain>
    </source>
</reference>
<evidence type="ECO:0000256" key="1">
    <source>
        <dbReference type="SAM" id="Phobius"/>
    </source>
</evidence>
<name>A0A932GR05_UNCTE</name>
<keyword evidence="1" id="KW-1133">Transmembrane helix</keyword>